<sequence>MKNLEELHYDMPQNQNELLWREFKAMFTLPEGVDEELVKKCALKKMVLAFSTFKKKLFGNFIKKDKEPDWNKLPQLKPYWRSSNITSCPRKKINYLRRETEMRPPKKIQLTTTSEPVDIERRFRNGKRWSRTSWIEVSGRLSQEDGSLIVPLTMEEVARDLVTAIEDAIEGTFEPRRENDELTRALKNPEHPG</sequence>
<dbReference type="EMBL" id="PQIB02000003">
    <property type="protein sequence ID" value="RLN29371.1"/>
    <property type="molecule type" value="Genomic_DNA"/>
</dbReference>
<organism evidence="1 2">
    <name type="scientific">Panicum miliaceum</name>
    <name type="common">Proso millet</name>
    <name type="synonym">Broomcorn millet</name>
    <dbReference type="NCBI Taxonomy" id="4540"/>
    <lineage>
        <taxon>Eukaryota</taxon>
        <taxon>Viridiplantae</taxon>
        <taxon>Streptophyta</taxon>
        <taxon>Embryophyta</taxon>
        <taxon>Tracheophyta</taxon>
        <taxon>Spermatophyta</taxon>
        <taxon>Magnoliopsida</taxon>
        <taxon>Liliopsida</taxon>
        <taxon>Poales</taxon>
        <taxon>Poaceae</taxon>
        <taxon>PACMAD clade</taxon>
        <taxon>Panicoideae</taxon>
        <taxon>Panicodae</taxon>
        <taxon>Paniceae</taxon>
        <taxon>Panicinae</taxon>
        <taxon>Panicum</taxon>
        <taxon>Panicum sect. Panicum</taxon>
    </lineage>
</organism>
<reference evidence="2" key="1">
    <citation type="journal article" date="2019" name="Nat. Commun.">
        <title>The genome of broomcorn millet.</title>
        <authorList>
            <person name="Zou C."/>
            <person name="Miki D."/>
            <person name="Li D."/>
            <person name="Tang Q."/>
            <person name="Xiao L."/>
            <person name="Rajput S."/>
            <person name="Deng P."/>
            <person name="Jia W."/>
            <person name="Huang R."/>
            <person name="Zhang M."/>
            <person name="Sun Y."/>
            <person name="Hu J."/>
            <person name="Fu X."/>
            <person name="Schnable P.S."/>
            <person name="Li F."/>
            <person name="Zhang H."/>
            <person name="Feng B."/>
            <person name="Zhu X."/>
            <person name="Liu R."/>
            <person name="Schnable J.C."/>
            <person name="Zhu J.-K."/>
            <person name="Zhang H."/>
        </authorList>
    </citation>
    <scope>NUCLEOTIDE SEQUENCE [LARGE SCALE GENOMIC DNA]</scope>
</reference>
<evidence type="ECO:0000313" key="2">
    <source>
        <dbReference type="Proteomes" id="UP000275267"/>
    </source>
</evidence>
<dbReference type="Proteomes" id="UP000275267">
    <property type="component" value="Unassembled WGS sequence"/>
</dbReference>
<gene>
    <name evidence="1" type="ORF">C2845_PM05G21040</name>
</gene>
<accession>A0A3L6T050</accession>
<protein>
    <submittedName>
        <fullName evidence="1">Uncharacterized protein</fullName>
    </submittedName>
</protein>
<evidence type="ECO:0000313" key="1">
    <source>
        <dbReference type="EMBL" id="RLN29371.1"/>
    </source>
</evidence>
<dbReference type="OrthoDB" id="676990at2759"/>
<proteinExistence type="predicted"/>
<dbReference type="AlphaFoldDB" id="A0A3L6T050"/>
<comment type="caution">
    <text evidence="1">The sequence shown here is derived from an EMBL/GenBank/DDBJ whole genome shotgun (WGS) entry which is preliminary data.</text>
</comment>
<keyword evidence="2" id="KW-1185">Reference proteome</keyword>
<name>A0A3L6T050_PANMI</name>
<dbReference type="PANTHER" id="PTHR33018:SF34">
    <property type="entry name" value="OS02G0472350 PROTEIN"/>
    <property type="match status" value="1"/>
</dbReference>
<dbReference type="PANTHER" id="PTHR33018">
    <property type="entry name" value="OS10G0338966 PROTEIN-RELATED"/>
    <property type="match status" value="1"/>
</dbReference>